<protein>
    <recommendedName>
        <fullName evidence="1">Glyoxalase-related protein domain-containing protein</fullName>
    </recommendedName>
</protein>
<evidence type="ECO:0000313" key="3">
    <source>
        <dbReference type="Proteomes" id="UP000025061"/>
    </source>
</evidence>
<dbReference type="OrthoDB" id="7350221at2"/>
<name>A0A059G001_9PROT</name>
<gene>
    <name evidence="2" type="ORF">HHI_01110</name>
</gene>
<proteinExistence type="predicted"/>
<dbReference type="RefSeq" id="WP_011645852.1">
    <property type="nucleotide sequence ID" value="NZ_ARYI01000001.1"/>
</dbReference>
<dbReference type="Proteomes" id="UP000025061">
    <property type="component" value="Unassembled WGS sequence"/>
</dbReference>
<dbReference type="InterPro" id="IPR045517">
    <property type="entry name" value="Glyoxalase_8"/>
</dbReference>
<keyword evidence="3" id="KW-1185">Reference proteome</keyword>
<reference evidence="2 3" key="1">
    <citation type="submission" date="2013-04" db="EMBL/GenBank/DDBJ databases">
        <title>Hyphomonas hirschiana VP5 Genome Sequencing.</title>
        <authorList>
            <person name="Lai Q."/>
            <person name="Shao Z."/>
        </authorList>
    </citation>
    <scope>NUCLEOTIDE SEQUENCE [LARGE SCALE GENOMIC DNA]</scope>
    <source>
        <strain evidence="2 3">VP5</strain>
    </source>
</reference>
<evidence type="ECO:0000259" key="1">
    <source>
        <dbReference type="Pfam" id="PF20066"/>
    </source>
</evidence>
<dbReference type="AlphaFoldDB" id="A0A059G001"/>
<feature type="domain" description="Glyoxalase-related protein" evidence="1">
    <location>
        <begin position="1"/>
        <end position="142"/>
    </location>
</feature>
<dbReference type="EMBL" id="ARYI01000001">
    <property type="protein sequence ID" value="KCZ96235.1"/>
    <property type="molecule type" value="Genomic_DNA"/>
</dbReference>
<dbReference type="Pfam" id="PF20066">
    <property type="entry name" value="Glyoxalase_8"/>
    <property type="match status" value="1"/>
</dbReference>
<comment type="caution">
    <text evidence="2">The sequence shown here is derived from an EMBL/GenBank/DDBJ whole genome shotgun (WGS) entry which is preliminary data.</text>
</comment>
<organism evidence="2 3">
    <name type="scientific">Hyphomonas hirschiana VP5</name>
    <dbReference type="NCBI Taxonomy" id="1280951"/>
    <lineage>
        <taxon>Bacteria</taxon>
        <taxon>Pseudomonadati</taxon>
        <taxon>Pseudomonadota</taxon>
        <taxon>Alphaproteobacteria</taxon>
        <taxon>Hyphomonadales</taxon>
        <taxon>Hyphomonadaceae</taxon>
        <taxon>Hyphomonas</taxon>
    </lineage>
</organism>
<dbReference type="PATRIC" id="fig|1280951.3.peg.225"/>
<evidence type="ECO:0000313" key="2">
    <source>
        <dbReference type="EMBL" id="KCZ96235.1"/>
    </source>
</evidence>
<accession>A0A059G001</accession>
<sequence>MSSQITNRAQAKARARELRAGLSAAGTPISHSESLERVARELGYRDWNTASARLSNAPEIPLQVGDLVAGRYLKQPFTGRVLAVKELFGGAAFEVTIQFDAPVDVVEFESFSNLRTRVTITVSASGISQARTSDGAPHMILERTGAEII</sequence>